<accession>A0A251P5S2</accession>
<evidence type="ECO:0000313" key="3">
    <source>
        <dbReference type="Proteomes" id="UP000006882"/>
    </source>
</evidence>
<evidence type="ECO:0000313" key="2">
    <source>
        <dbReference type="EMBL" id="ONI06899.1"/>
    </source>
</evidence>
<keyword evidence="1" id="KW-0812">Transmembrane</keyword>
<protein>
    <submittedName>
        <fullName evidence="2">Uncharacterized protein</fullName>
    </submittedName>
</protein>
<keyword evidence="3" id="KW-1185">Reference proteome</keyword>
<dbReference type="EMBL" id="CM007655">
    <property type="protein sequence ID" value="ONI06899.1"/>
    <property type="molecule type" value="Genomic_DNA"/>
</dbReference>
<keyword evidence="1" id="KW-0472">Membrane</keyword>
<keyword evidence="1" id="KW-1133">Transmembrane helix</keyword>
<feature type="transmembrane region" description="Helical" evidence="1">
    <location>
        <begin position="24"/>
        <end position="45"/>
    </location>
</feature>
<dbReference type="AlphaFoldDB" id="A0A251P5S2"/>
<organism evidence="2 3">
    <name type="scientific">Prunus persica</name>
    <name type="common">Peach</name>
    <name type="synonym">Amygdalus persica</name>
    <dbReference type="NCBI Taxonomy" id="3760"/>
    <lineage>
        <taxon>Eukaryota</taxon>
        <taxon>Viridiplantae</taxon>
        <taxon>Streptophyta</taxon>
        <taxon>Embryophyta</taxon>
        <taxon>Tracheophyta</taxon>
        <taxon>Spermatophyta</taxon>
        <taxon>Magnoliopsida</taxon>
        <taxon>eudicotyledons</taxon>
        <taxon>Gunneridae</taxon>
        <taxon>Pentapetalae</taxon>
        <taxon>rosids</taxon>
        <taxon>fabids</taxon>
        <taxon>Rosales</taxon>
        <taxon>Rosaceae</taxon>
        <taxon>Amygdaloideae</taxon>
        <taxon>Amygdaleae</taxon>
        <taxon>Prunus</taxon>
    </lineage>
</organism>
<dbReference type="Gramene" id="ONI06899">
    <property type="protein sequence ID" value="ONI06899"/>
    <property type="gene ID" value="PRUPE_5G087700"/>
</dbReference>
<gene>
    <name evidence="2" type="ORF">PRUPE_5G087700</name>
</gene>
<name>A0A251P5S2_PRUPE</name>
<reference evidence="2 3" key="1">
    <citation type="journal article" date="2013" name="Nat. Genet.">
        <title>The high-quality draft genome of peach (Prunus persica) identifies unique patterns of genetic diversity, domestication and genome evolution.</title>
        <authorList>
            <consortium name="International Peach Genome Initiative"/>
            <person name="Verde I."/>
            <person name="Abbott A.G."/>
            <person name="Scalabrin S."/>
            <person name="Jung S."/>
            <person name="Shu S."/>
            <person name="Marroni F."/>
            <person name="Zhebentyayeva T."/>
            <person name="Dettori M.T."/>
            <person name="Grimwood J."/>
            <person name="Cattonaro F."/>
            <person name="Zuccolo A."/>
            <person name="Rossini L."/>
            <person name="Jenkins J."/>
            <person name="Vendramin E."/>
            <person name="Meisel L.A."/>
            <person name="Decroocq V."/>
            <person name="Sosinski B."/>
            <person name="Prochnik S."/>
            <person name="Mitros T."/>
            <person name="Policriti A."/>
            <person name="Cipriani G."/>
            <person name="Dondini L."/>
            <person name="Ficklin S."/>
            <person name="Goodstein D.M."/>
            <person name="Xuan P."/>
            <person name="Del Fabbro C."/>
            <person name="Aramini V."/>
            <person name="Copetti D."/>
            <person name="Gonzalez S."/>
            <person name="Horner D.S."/>
            <person name="Falchi R."/>
            <person name="Lucas S."/>
            <person name="Mica E."/>
            <person name="Maldonado J."/>
            <person name="Lazzari B."/>
            <person name="Bielenberg D."/>
            <person name="Pirona R."/>
            <person name="Miculan M."/>
            <person name="Barakat A."/>
            <person name="Testolin R."/>
            <person name="Stella A."/>
            <person name="Tartarini S."/>
            <person name="Tonutti P."/>
            <person name="Arus P."/>
            <person name="Orellana A."/>
            <person name="Wells C."/>
            <person name="Main D."/>
            <person name="Vizzotto G."/>
            <person name="Silva H."/>
            <person name="Salamini F."/>
            <person name="Schmutz J."/>
            <person name="Morgante M."/>
            <person name="Rokhsar D.S."/>
        </authorList>
    </citation>
    <scope>NUCLEOTIDE SEQUENCE [LARGE SCALE GENOMIC DNA]</scope>
    <source>
        <strain evidence="3">cv. Nemared</strain>
    </source>
</reference>
<sequence length="89" mass="10322">MSFFCLLVGGWMESKNWGKGPLSFYNFLAVVFWIQRLFFFYFLLLPISSMYGCVKDITKFHFTFGLTKLTSVTLFFPFSTSCCSESKTS</sequence>
<dbReference type="Proteomes" id="UP000006882">
    <property type="component" value="Chromosome G5"/>
</dbReference>
<proteinExistence type="predicted"/>
<evidence type="ECO:0000256" key="1">
    <source>
        <dbReference type="SAM" id="Phobius"/>
    </source>
</evidence>